<evidence type="ECO:0000313" key="3">
    <source>
        <dbReference type="EMBL" id="SHN72461.1"/>
    </source>
</evidence>
<sequence length="258" mass="27383">MNAQVGEPVSHATFNQRSRDDCSKTTSQTAMAIRPGAVALWPSAAAGRRIWVLGITAAMLSFFRVTFRWASAALLVALSVVDVSPASAATAVHKKVYLLRGLTNVLSPGIDQLNEELHRRNVDVTIANHAFSDSLASEAIEGCKSGRFGSIVLVGHSLGASAAASMAEQLQRAGLHVALIVTIDPVTKIVVPSNVHLLRNYFLSSGVGTVVERSGQFHGTLQNVDMGKSEYGHVSLTTAPVVQNQALRDILTANSSCR</sequence>
<reference evidence="4" key="1">
    <citation type="submission" date="2016-11" db="EMBL/GenBank/DDBJ databases">
        <authorList>
            <person name="Varghese N."/>
            <person name="Submissions S."/>
        </authorList>
    </citation>
    <scope>NUCLEOTIDE SEQUENCE [LARGE SCALE GENOMIC DNA]</scope>
    <source>
        <strain evidence="4">GAS401</strain>
    </source>
</reference>
<dbReference type="SUPFAM" id="SSF53474">
    <property type="entry name" value="alpha/beta-Hydrolases"/>
    <property type="match status" value="1"/>
</dbReference>
<accession>A0A1M7TNY7</accession>
<evidence type="ECO:0000256" key="1">
    <source>
        <dbReference type="SAM" id="MobiDB-lite"/>
    </source>
</evidence>
<feature type="domain" description="Thioesterase" evidence="2">
    <location>
        <begin position="111"/>
        <end position="185"/>
    </location>
</feature>
<dbReference type="Proteomes" id="UP000184096">
    <property type="component" value="Chromosome I"/>
</dbReference>
<dbReference type="AlphaFoldDB" id="A0A1M7TNY7"/>
<dbReference type="Pfam" id="PF00975">
    <property type="entry name" value="Thioesterase"/>
    <property type="match status" value="1"/>
</dbReference>
<proteinExistence type="predicted"/>
<feature type="region of interest" description="Disordered" evidence="1">
    <location>
        <begin position="1"/>
        <end position="27"/>
    </location>
</feature>
<dbReference type="Gene3D" id="3.40.50.1820">
    <property type="entry name" value="alpha/beta hydrolase"/>
    <property type="match status" value="1"/>
</dbReference>
<evidence type="ECO:0000259" key="2">
    <source>
        <dbReference type="Pfam" id="PF00975"/>
    </source>
</evidence>
<dbReference type="InterPro" id="IPR001031">
    <property type="entry name" value="Thioesterase"/>
</dbReference>
<protein>
    <submittedName>
        <fullName evidence="3">Thioesterase domain-containing protein</fullName>
    </submittedName>
</protein>
<dbReference type="EMBL" id="LT670849">
    <property type="protein sequence ID" value="SHN72461.1"/>
    <property type="molecule type" value="Genomic_DNA"/>
</dbReference>
<organism evidence="3 4">
    <name type="scientific">Bradyrhizobium erythrophlei</name>
    <dbReference type="NCBI Taxonomy" id="1437360"/>
    <lineage>
        <taxon>Bacteria</taxon>
        <taxon>Pseudomonadati</taxon>
        <taxon>Pseudomonadota</taxon>
        <taxon>Alphaproteobacteria</taxon>
        <taxon>Hyphomicrobiales</taxon>
        <taxon>Nitrobacteraceae</taxon>
        <taxon>Bradyrhizobium</taxon>
    </lineage>
</organism>
<keyword evidence="4" id="KW-1185">Reference proteome</keyword>
<gene>
    <name evidence="3" type="ORF">SAMN05444170_2271</name>
</gene>
<dbReference type="InterPro" id="IPR029058">
    <property type="entry name" value="AB_hydrolase_fold"/>
</dbReference>
<evidence type="ECO:0000313" key="4">
    <source>
        <dbReference type="Proteomes" id="UP000184096"/>
    </source>
</evidence>
<name>A0A1M7TNY7_9BRAD</name>